<name>A0A9K3NQB5_HELAN</name>
<dbReference type="EMBL" id="MNCJ02000319">
    <property type="protein sequence ID" value="KAF5808731.1"/>
    <property type="molecule type" value="Genomic_DNA"/>
</dbReference>
<evidence type="ECO:0000313" key="2">
    <source>
        <dbReference type="Proteomes" id="UP000215914"/>
    </source>
</evidence>
<protein>
    <submittedName>
        <fullName evidence="1">Uncharacterized protein</fullName>
    </submittedName>
</protein>
<dbReference type="Proteomes" id="UP000215914">
    <property type="component" value="Unassembled WGS sequence"/>
</dbReference>
<gene>
    <name evidence="1" type="ORF">HanXRQr2_Chr04g0148911</name>
</gene>
<dbReference type="AlphaFoldDB" id="A0A9K3NQB5"/>
<keyword evidence="2" id="KW-1185">Reference proteome</keyword>
<evidence type="ECO:0000313" key="1">
    <source>
        <dbReference type="EMBL" id="KAF5808731.1"/>
    </source>
</evidence>
<sequence>MYKKVISFKILRWQTNGHGFLPKSMTLSPSFAPSSMFFTTKKSTSRLISNTNITAAINHVHHWH</sequence>
<dbReference type="Gramene" id="mRNA:HanXRQr2_Chr04g0148911">
    <property type="protein sequence ID" value="CDS:HanXRQr2_Chr04g0148911.1"/>
    <property type="gene ID" value="HanXRQr2_Chr04g0148911"/>
</dbReference>
<organism evidence="1 2">
    <name type="scientific">Helianthus annuus</name>
    <name type="common">Common sunflower</name>
    <dbReference type="NCBI Taxonomy" id="4232"/>
    <lineage>
        <taxon>Eukaryota</taxon>
        <taxon>Viridiplantae</taxon>
        <taxon>Streptophyta</taxon>
        <taxon>Embryophyta</taxon>
        <taxon>Tracheophyta</taxon>
        <taxon>Spermatophyta</taxon>
        <taxon>Magnoliopsida</taxon>
        <taxon>eudicotyledons</taxon>
        <taxon>Gunneridae</taxon>
        <taxon>Pentapetalae</taxon>
        <taxon>asterids</taxon>
        <taxon>campanulids</taxon>
        <taxon>Asterales</taxon>
        <taxon>Asteraceae</taxon>
        <taxon>Asteroideae</taxon>
        <taxon>Heliantheae alliance</taxon>
        <taxon>Heliantheae</taxon>
        <taxon>Helianthus</taxon>
    </lineage>
</organism>
<reference evidence="1" key="2">
    <citation type="submission" date="2020-06" db="EMBL/GenBank/DDBJ databases">
        <title>Helianthus annuus Genome sequencing and assembly Release 2.</title>
        <authorList>
            <person name="Gouzy J."/>
            <person name="Langlade N."/>
            <person name="Munos S."/>
        </authorList>
    </citation>
    <scope>NUCLEOTIDE SEQUENCE</scope>
    <source>
        <tissue evidence="1">Leaves</tissue>
    </source>
</reference>
<proteinExistence type="predicted"/>
<reference evidence="1" key="1">
    <citation type="journal article" date="2017" name="Nature">
        <title>The sunflower genome provides insights into oil metabolism, flowering and Asterid evolution.</title>
        <authorList>
            <person name="Badouin H."/>
            <person name="Gouzy J."/>
            <person name="Grassa C.J."/>
            <person name="Murat F."/>
            <person name="Staton S.E."/>
            <person name="Cottret L."/>
            <person name="Lelandais-Briere C."/>
            <person name="Owens G.L."/>
            <person name="Carrere S."/>
            <person name="Mayjonade B."/>
            <person name="Legrand L."/>
            <person name="Gill N."/>
            <person name="Kane N.C."/>
            <person name="Bowers J.E."/>
            <person name="Hubner S."/>
            <person name="Bellec A."/>
            <person name="Berard A."/>
            <person name="Berges H."/>
            <person name="Blanchet N."/>
            <person name="Boniface M.C."/>
            <person name="Brunel D."/>
            <person name="Catrice O."/>
            <person name="Chaidir N."/>
            <person name="Claudel C."/>
            <person name="Donnadieu C."/>
            <person name="Faraut T."/>
            <person name="Fievet G."/>
            <person name="Helmstetter N."/>
            <person name="King M."/>
            <person name="Knapp S.J."/>
            <person name="Lai Z."/>
            <person name="Le Paslier M.C."/>
            <person name="Lippi Y."/>
            <person name="Lorenzon L."/>
            <person name="Mandel J.R."/>
            <person name="Marage G."/>
            <person name="Marchand G."/>
            <person name="Marquand E."/>
            <person name="Bret-Mestries E."/>
            <person name="Morien E."/>
            <person name="Nambeesan S."/>
            <person name="Nguyen T."/>
            <person name="Pegot-Espagnet P."/>
            <person name="Pouilly N."/>
            <person name="Raftis F."/>
            <person name="Sallet E."/>
            <person name="Schiex T."/>
            <person name="Thomas J."/>
            <person name="Vandecasteele C."/>
            <person name="Vares D."/>
            <person name="Vear F."/>
            <person name="Vautrin S."/>
            <person name="Crespi M."/>
            <person name="Mangin B."/>
            <person name="Burke J.M."/>
            <person name="Salse J."/>
            <person name="Munos S."/>
            <person name="Vincourt P."/>
            <person name="Rieseberg L.H."/>
            <person name="Langlade N.B."/>
        </authorList>
    </citation>
    <scope>NUCLEOTIDE SEQUENCE</scope>
    <source>
        <tissue evidence="1">Leaves</tissue>
    </source>
</reference>
<comment type="caution">
    <text evidence="1">The sequence shown here is derived from an EMBL/GenBank/DDBJ whole genome shotgun (WGS) entry which is preliminary data.</text>
</comment>
<accession>A0A9K3NQB5</accession>